<sequence length="743" mass="83753">MKHKCLAKIQLSVRITLGIDIFFAPLWSQTDSLTAFMPDISHYLPITSPTMIFLVVLLIILSAPIVMGKLRIPHIIGMVLAGVIIGQYGLNILIRDNSFELFGRVGLYYIMFLAALEMDNEGLKKNKYRLLTFGLLTFVIPFGLTYFTCTMLLGYGSMRSLLLSCIMASNTLIAYPIVGRFGLQRKPSVSLSVGASILSLFLALVALATLTAVTEKHGGITFWIWFGLKFALFCTALILLIPRFTRWFLRRYSDAVMQFIFIMAMLFMSAALAELIELEGILGAFLSGLILNRYIPHISPLMNRIEFIGNALFIPYFLIGVGMLINVRLLFEGGEILWVLVCLTVAGTFGKALAAYLSSFSFRLPLSSGNMMFGLTSAHAAGSIAMIMIGMRLQTADGQPIVDNSVLNAVILMILFTCIVSSIVTERAAQQITLRDKELPTNNDEQTDDETLLIPVKYPEYATSLVSLAIMMRNPKLGRGLIGLNVVYDDAQMRSNQEKGRRLLEQLTRYASAADVMMQTQVRIAANIANGIKHAFKEYQASEIIIGMHMHKDISSGFWGQFHQSLFNGLSRQIMMVRLRQPLNTIRRIQVAVPSRAQFEPGFYRWLERLSRVACNLECRIQFHGRTDTLALINEYVRNRHPSLRVDYTTMDHWNELPRLAGTIAEDHLFVVVTARKGTVSYKTALERLPEELTRHFSGTNLIIIFPDQFGEEMDEMTFAEPQHQEERSAYEAVGEWIRRQVH</sequence>
<keyword evidence="3" id="KW-0050">Antiport</keyword>
<evidence type="ECO:0000256" key="4">
    <source>
        <dbReference type="ARBA" id="ARBA00022692"/>
    </source>
</evidence>
<feature type="transmembrane region" description="Helical" evidence="8">
    <location>
        <begin position="307"/>
        <end position="330"/>
    </location>
</feature>
<evidence type="ECO:0000256" key="3">
    <source>
        <dbReference type="ARBA" id="ARBA00022449"/>
    </source>
</evidence>
<dbReference type="InterPro" id="IPR006153">
    <property type="entry name" value="Cation/H_exchanger_TM"/>
</dbReference>
<feature type="transmembrane region" description="Helical" evidence="8">
    <location>
        <begin position="161"/>
        <end position="178"/>
    </location>
</feature>
<evidence type="ECO:0000256" key="1">
    <source>
        <dbReference type="ARBA" id="ARBA00004141"/>
    </source>
</evidence>
<feature type="transmembrane region" description="Helical" evidence="8">
    <location>
        <begin position="278"/>
        <end position="295"/>
    </location>
</feature>
<organism evidence="10 11">
    <name type="scientific">Hoylesella pleuritidis F0068</name>
    <dbReference type="NCBI Taxonomy" id="1081904"/>
    <lineage>
        <taxon>Bacteria</taxon>
        <taxon>Pseudomonadati</taxon>
        <taxon>Bacteroidota</taxon>
        <taxon>Bacteroidia</taxon>
        <taxon>Bacteroidales</taxon>
        <taxon>Prevotellaceae</taxon>
        <taxon>Hoylesella</taxon>
    </lineage>
</organism>
<dbReference type="InterPro" id="IPR038770">
    <property type="entry name" value="Na+/solute_symporter_sf"/>
</dbReference>
<dbReference type="GO" id="GO:0016020">
    <property type="term" value="C:membrane"/>
    <property type="evidence" value="ECO:0007669"/>
    <property type="project" value="UniProtKB-SubCell"/>
</dbReference>
<keyword evidence="2" id="KW-0813">Transport</keyword>
<keyword evidence="6" id="KW-0406">Ion transport</keyword>
<feature type="transmembrane region" description="Helical" evidence="8">
    <location>
        <begin position="405"/>
        <end position="425"/>
    </location>
</feature>
<protein>
    <submittedName>
        <fullName evidence="10">Transporter, CPA2 family</fullName>
    </submittedName>
</protein>
<feature type="transmembrane region" description="Helical" evidence="8">
    <location>
        <begin position="40"/>
        <end position="63"/>
    </location>
</feature>
<dbReference type="GO" id="GO:0015297">
    <property type="term" value="F:antiporter activity"/>
    <property type="evidence" value="ECO:0007669"/>
    <property type="project" value="UniProtKB-KW"/>
</dbReference>
<dbReference type="Pfam" id="PF00999">
    <property type="entry name" value="Na_H_Exchanger"/>
    <property type="match status" value="1"/>
</dbReference>
<dbReference type="GO" id="GO:1902600">
    <property type="term" value="P:proton transmembrane transport"/>
    <property type="evidence" value="ECO:0007669"/>
    <property type="project" value="InterPro"/>
</dbReference>
<accession>U2MXD6</accession>
<dbReference type="PATRIC" id="fig|1081904.3.peg.233"/>
<feature type="transmembrane region" description="Helical" evidence="8">
    <location>
        <begin position="130"/>
        <end position="155"/>
    </location>
</feature>
<proteinExistence type="predicted"/>
<feature type="transmembrane region" description="Helical" evidence="8">
    <location>
        <begin position="371"/>
        <end position="393"/>
    </location>
</feature>
<keyword evidence="11" id="KW-1185">Reference proteome</keyword>
<dbReference type="AlphaFoldDB" id="U2MXD6"/>
<keyword evidence="4 8" id="KW-0812">Transmembrane</keyword>
<dbReference type="EMBL" id="AWET01000007">
    <property type="protein sequence ID" value="ERK03874.1"/>
    <property type="molecule type" value="Genomic_DNA"/>
</dbReference>
<reference evidence="10 11" key="1">
    <citation type="submission" date="2013-08" db="EMBL/GenBank/DDBJ databases">
        <authorList>
            <person name="Durkin A.S."/>
            <person name="Haft D.R."/>
            <person name="McCorrison J."/>
            <person name="Torralba M."/>
            <person name="Gillis M."/>
            <person name="Haft D.H."/>
            <person name="Methe B."/>
            <person name="Sutton G."/>
            <person name="Nelson K.E."/>
        </authorList>
    </citation>
    <scope>NUCLEOTIDE SEQUENCE [LARGE SCALE GENOMIC DNA]</scope>
    <source>
        <strain evidence="10 11">F0068</strain>
    </source>
</reference>
<feature type="transmembrane region" description="Helical" evidence="8">
    <location>
        <begin position="75"/>
        <end position="95"/>
    </location>
</feature>
<feature type="transmembrane region" description="Helical" evidence="8">
    <location>
        <begin position="336"/>
        <end position="359"/>
    </location>
</feature>
<feature type="transmembrane region" description="Helical" evidence="8">
    <location>
        <begin position="252"/>
        <end position="272"/>
    </location>
</feature>
<dbReference type="PANTHER" id="PTHR43562">
    <property type="entry name" value="NAPA-TYPE SODIUM/HYDROGEN ANTIPORTER"/>
    <property type="match status" value="1"/>
</dbReference>
<evidence type="ECO:0000313" key="11">
    <source>
        <dbReference type="Proteomes" id="UP000016600"/>
    </source>
</evidence>
<evidence type="ECO:0000256" key="2">
    <source>
        <dbReference type="ARBA" id="ARBA00022448"/>
    </source>
</evidence>
<name>U2MXD6_9BACT</name>
<gene>
    <name evidence="10" type="ORF">HMPREF1218_0260</name>
</gene>
<evidence type="ECO:0000256" key="5">
    <source>
        <dbReference type="ARBA" id="ARBA00022989"/>
    </source>
</evidence>
<dbReference type="Proteomes" id="UP000016600">
    <property type="component" value="Unassembled WGS sequence"/>
</dbReference>
<keyword evidence="7 8" id="KW-0472">Membrane</keyword>
<evidence type="ECO:0000256" key="8">
    <source>
        <dbReference type="SAM" id="Phobius"/>
    </source>
</evidence>
<feature type="transmembrane region" description="Helical" evidence="8">
    <location>
        <begin position="190"/>
        <end position="214"/>
    </location>
</feature>
<feature type="transmembrane region" description="Helical" evidence="8">
    <location>
        <begin position="101"/>
        <end position="118"/>
    </location>
</feature>
<feature type="domain" description="Cation/H+ exchanger transmembrane" evidence="9">
    <location>
        <begin position="58"/>
        <end position="426"/>
    </location>
</feature>
<evidence type="ECO:0000256" key="7">
    <source>
        <dbReference type="ARBA" id="ARBA00023136"/>
    </source>
</evidence>
<evidence type="ECO:0000313" key="10">
    <source>
        <dbReference type="EMBL" id="ERK03874.1"/>
    </source>
</evidence>
<feature type="transmembrane region" description="Helical" evidence="8">
    <location>
        <begin position="220"/>
        <end position="240"/>
    </location>
</feature>
<dbReference type="SUPFAM" id="SSF52402">
    <property type="entry name" value="Adenine nucleotide alpha hydrolases-like"/>
    <property type="match status" value="1"/>
</dbReference>
<evidence type="ECO:0000259" key="9">
    <source>
        <dbReference type="Pfam" id="PF00999"/>
    </source>
</evidence>
<comment type="caution">
    <text evidence="10">The sequence shown here is derived from an EMBL/GenBank/DDBJ whole genome shotgun (WGS) entry which is preliminary data.</text>
</comment>
<comment type="subcellular location">
    <subcellularLocation>
        <location evidence="1">Membrane</location>
        <topology evidence="1">Multi-pass membrane protein</topology>
    </subcellularLocation>
</comment>
<evidence type="ECO:0000256" key="6">
    <source>
        <dbReference type="ARBA" id="ARBA00023065"/>
    </source>
</evidence>
<dbReference type="Gene3D" id="1.20.1530.20">
    <property type="match status" value="1"/>
</dbReference>
<dbReference type="PANTHER" id="PTHR43562:SF4">
    <property type="entry name" value="NA(+)_H(+) ANTIPORTER NHAS5"/>
    <property type="match status" value="1"/>
</dbReference>
<keyword evidence="5 8" id="KW-1133">Transmembrane helix</keyword>